<name>A0A1I1X449_9BACT</name>
<protein>
    <recommendedName>
        <fullName evidence="4">Roadblock/LAMTOR2 domain-containing protein</fullName>
    </recommendedName>
</protein>
<evidence type="ECO:0000256" key="1">
    <source>
        <dbReference type="SAM" id="MobiDB-lite"/>
    </source>
</evidence>
<dbReference type="STRING" id="54.SAMN02745121_02629"/>
<keyword evidence="3" id="KW-1185">Reference proteome</keyword>
<feature type="region of interest" description="Disordered" evidence="1">
    <location>
        <begin position="1"/>
        <end position="24"/>
    </location>
</feature>
<dbReference type="RefSeq" id="WP_096328993.1">
    <property type="nucleotide sequence ID" value="NZ_FOMX01000007.1"/>
</dbReference>
<evidence type="ECO:0008006" key="4">
    <source>
        <dbReference type="Google" id="ProtNLM"/>
    </source>
</evidence>
<organism evidence="2 3">
    <name type="scientific">Nannocystis exedens</name>
    <dbReference type="NCBI Taxonomy" id="54"/>
    <lineage>
        <taxon>Bacteria</taxon>
        <taxon>Pseudomonadati</taxon>
        <taxon>Myxococcota</taxon>
        <taxon>Polyangia</taxon>
        <taxon>Nannocystales</taxon>
        <taxon>Nannocystaceae</taxon>
        <taxon>Nannocystis</taxon>
    </lineage>
</organism>
<dbReference type="OrthoDB" id="5514337at2"/>
<gene>
    <name evidence="2" type="ORF">SAMN02745121_02629</name>
</gene>
<evidence type="ECO:0000313" key="3">
    <source>
        <dbReference type="Proteomes" id="UP000199400"/>
    </source>
</evidence>
<evidence type="ECO:0000313" key="2">
    <source>
        <dbReference type="EMBL" id="SFE00453.1"/>
    </source>
</evidence>
<proteinExistence type="predicted"/>
<dbReference type="EMBL" id="FOMX01000007">
    <property type="protein sequence ID" value="SFE00453.1"/>
    <property type="molecule type" value="Genomic_DNA"/>
</dbReference>
<dbReference type="Proteomes" id="UP000199400">
    <property type="component" value="Unassembled WGS sequence"/>
</dbReference>
<dbReference type="AlphaFoldDB" id="A0A1I1X449"/>
<sequence>METQQIEKRPLRLPPLPRPGKPLYERRRNRFQDTKSALIAAFDGAVSRGELDLVVVADESGFVVSQSTTDLDLTMLAAVTPLVGRGRARATVKRDGQERGLSVKAIEVLGETLYVACLGGKFGSRERELATSASAAKRILLS</sequence>
<accession>A0A1I1X449</accession>
<feature type="compositionally biased region" description="Basic and acidic residues" evidence="1">
    <location>
        <begin position="1"/>
        <end position="10"/>
    </location>
</feature>
<reference evidence="3" key="1">
    <citation type="submission" date="2016-10" db="EMBL/GenBank/DDBJ databases">
        <authorList>
            <person name="Varghese N."/>
            <person name="Submissions S."/>
        </authorList>
    </citation>
    <scope>NUCLEOTIDE SEQUENCE [LARGE SCALE GENOMIC DNA]</scope>
    <source>
        <strain evidence="3">ATCC 25963</strain>
    </source>
</reference>